<dbReference type="Proteomes" id="UP000019486">
    <property type="component" value="Unassembled WGS sequence"/>
</dbReference>
<dbReference type="AlphaFoldDB" id="W9GWD3"/>
<proteinExistence type="predicted"/>
<reference evidence="1 2" key="1">
    <citation type="submission" date="2013-08" db="EMBL/GenBank/DDBJ databases">
        <title>The genome sequence of Skermanella stibiiresistens.</title>
        <authorList>
            <person name="Zhu W."/>
            <person name="Wang G."/>
        </authorList>
    </citation>
    <scope>NUCLEOTIDE SEQUENCE [LARGE SCALE GENOMIC DNA]</scope>
    <source>
        <strain evidence="1 2">SB22</strain>
    </source>
</reference>
<keyword evidence="2" id="KW-1185">Reference proteome</keyword>
<gene>
    <name evidence="1" type="ORF">N825_25295</name>
</gene>
<name>W9GWD3_9PROT</name>
<protein>
    <submittedName>
        <fullName evidence="1">Uncharacterized protein</fullName>
    </submittedName>
</protein>
<sequence length="83" mass="9187">MDMAQSAIASDIRLDAARMSAEILPSSAAVDRSSFDAFVIRAFVIARPIVAHTPVLRCIWDAKRVYTHDAGMSRIPMRKNTQP</sequence>
<evidence type="ECO:0000313" key="1">
    <source>
        <dbReference type="EMBL" id="EWY36752.1"/>
    </source>
</evidence>
<accession>W9GWD3</accession>
<dbReference type="EMBL" id="AVFL01000036">
    <property type="protein sequence ID" value="EWY36752.1"/>
    <property type="molecule type" value="Genomic_DNA"/>
</dbReference>
<comment type="caution">
    <text evidence="1">The sequence shown here is derived from an EMBL/GenBank/DDBJ whole genome shotgun (WGS) entry which is preliminary data.</text>
</comment>
<evidence type="ECO:0000313" key="2">
    <source>
        <dbReference type="Proteomes" id="UP000019486"/>
    </source>
</evidence>
<organism evidence="1 2">
    <name type="scientific">Skermanella stibiiresistens SB22</name>
    <dbReference type="NCBI Taxonomy" id="1385369"/>
    <lineage>
        <taxon>Bacteria</taxon>
        <taxon>Pseudomonadati</taxon>
        <taxon>Pseudomonadota</taxon>
        <taxon>Alphaproteobacteria</taxon>
        <taxon>Rhodospirillales</taxon>
        <taxon>Azospirillaceae</taxon>
        <taxon>Skermanella</taxon>
    </lineage>
</organism>